<feature type="domain" description="RimM N-terminal" evidence="6">
    <location>
        <begin position="7"/>
        <end position="91"/>
    </location>
</feature>
<keyword evidence="2 5" id="KW-0690">Ribosome biogenesis</keyword>
<protein>
    <recommendedName>
        <fullName evidence="5">Ribosome maturation factor RimM</fullName>
    </recommendedName>
</protein>
<dbReference type="SUPFAM" id="SSF50346">
    <property type="entry name" value="PRC-barrel domain"/>
    <property type="match status" value="1"/>
</dbReference>
<dbReference type="HAMAP" id="MF_00014">
    <property type="entry name" value="Ribosome_mat_RimM"/>
    <property type="match status" value="1"/>
</dbReference>
<keyword evidence="1 5" id="KW-0963">Cytoplasm</keyword>
<comment type="domain">
    <text evidence="5">The PRC barrel domain binds ribosomal protein uS19.</text>
</comment>
<dbReference type="InterPro" id="IPR011033">
    <property type="entry name" value="PRC_barrel-like_sf"/>
</dbReference>
<dbReference type="Pfam" id="PF01782">
    <property type="entry name" value="RimM"/>
    <property type="match status" value="1"/>
</dbReference>
<evidence type="ECO:0000259" key="7">
    <source>
        <dbReference type="Pfam" id="PF05239"/>
    </source>
</evidence>
<accession>A0ABT9WSY7</accession>
<keyword evidence="4 5" id="KW-0143">Chaperone</keyword>
<evidence type="ECO:0000313" key="8">
    <source>
        <dbReference type="EMBL" id="MDQ0175845.1"/>
    </source>
</evidence>
<keyword evidence="3 5" id="KW-0698">rRNA processing</keyword>
<organism evidence="8 9">
    <name type="scientific">Bacillus chungangensis</name>
    <dbReference type="NCBI Taxonomy" id="587633"/>
    <lineage>
        <taxon>Bacteria</taxon>
        <taxon>Bacillati</taxon>
        <taxon>Bacillota</taxon>
        <taxon>Bacilli</taxon>
        <taxon>Bacillales</taxon>
        <taxon>Bacillaceae</taxon>
        <taxon>Bacillus</taxon>
    </lineage>
</organism>
<dbReference type="Gene3D" id="2.30.30.240">
    <property type="entry name" value="PRC-barrel domain"/>
    <property type="match status" value="1"/>
</dbReference>
<dbReference type="PANTHER" id="PTHR33692">
    <property type="entry name" value="RIBOSOME MATURATION FACTOR RIMM"/>
    <property type="match status" value="1"/>
</dbReference>
<comment type="similarity">
    <text evidence="5">Belongs to the RimM family.</text>
</comment>
<feature type="domain" description="PRC-barrel" evidence="7">
    <location>
        <begin position="98"/>
        <end position="170"/>
    </location>
</feature>
<dbReference type="InterPro" id="IPR036976">
    <property type="entry name" value="RimM_N_sf"/>
</dbReference>
<reference evidence="8 9" key="1">
    <citation type="submission" date="2023-07" db="EMBL/GenBank/DDBJ databases">
        <title>Genomic Encyclopedia of Type Strains, Phase IV (KMG-IV): sequencing the most valuable type-strain genomes for metagenomic binning, comparative biology and taxonomic classification.</title>
        <authorList>
            <person name="Goeker M."/>
        </authorList>
    </citation>
    <scope>NUCLEOTIDE SEQUENCE [LARGE SCALE GENOMIC DNA]</scope>
    <source>
        <strain evidence="8 9">DSM 23837</strain>
    </source>
</reference>
<dbReference type="SUPFAM" id="SSF50447">
    <property type="entry name" value="Translation proteins"/>
    <property type="match status" value="1"/>
</dbReference>
<dbReference type="PANTHER" id="PTHR33692:SF1">
    <property type="entry name" value="RIBOSOME MATURATION FACTOR RIMM"/>
    <property type="match status" value="1"/>
</dbReference>
<evidence type="ECO:0000256" key="4">
    <source>
        <dbReference type="ARBA" id="ARBA00023186"/>
    </source>
</evidence>
<dbReference type="InterPro" id="IPR011961">
    <property type="entry name" value="RimM"/>
</dbReference>
<evidence type="ECO:0000256" key="2">
    <source>
        <dbReference type="ARBA" id="ARBA00022517"/>
    </source>
</evidence>
<evidence type="ECO:0000313" key="9">
    <source>
        <dbReference type="Proteomes" id="UP001223586"/>
    </source>
</evidence>
<dbReference type="InterPro" id="IPR002676">
    <property type="entry name" value="RimM_N"/>
</dbReference>
<dbReference type="Pfam" id="PF05239">
    <property type="entry name" value="PRC"/>
    <property type="match status" value="1"/>
</dbReference>
<comment type="caution">
    <text evidence="8">The sequence shown here is derived from an EMBL/GenBank/DDBJ whole genome shotgun (WGS) entry which is preliminary data.</text>
</comment>
<name>A0ABT9WSY7_9BACI</name>
<comment type="subunit">
    <text evidence="5">Binds ribosomal protein uS19.</text>
</comment>
<evidence type="ECO:0000259" key="6">
    <source>
        <dbReference type="Pfam" id="PF01782"/>
    </source>
</evidence>
<comment type="subcellular location">
    <subcellularLocation>
        <location evidence="5">Cytoplasm</location>
    </subcellularLocation>
</comment>
<keyword evidence="9" id="KW-1185">Reference proteome</keyword>
<proteinExistence type="inferred from homology"/>
<dbReference type="InterPro" id="IPR009000">
    <property type="entry name" value="Transl_B-barrel_sf"/>
</dbReference>
<comment type="function">
    <text evidence="5">An accessory protein needed during the final step in the assembly of 30S ribosomal subunit, possibly for assembly of the head region. Essential for efficient processing of 16S rRNA. May be needed both before and after RbfA during the maturation of 16S rRNA. It has affinity for free ribosomal 30S subunits but not for 70S ribosomes.</text>
</comment>
<dbReference type="EMBL" id="JAUSTT010000008">
    <property type="protein sequence ID" value="MDQ0175845.1"/>
    <property type="molecule type" value="Genomic_DNA"/>
</dbReference>
<dbReference type="NCBIfam" id="TIGR02273">
    <property type="entry name" value="16S_RimM"/>
    <property type="match status" value="1"/>
</dbReference>
<evidence type="ECO:0000256" key="5">
    <source>
        <dbReference type="HAMAP-Rule" id="MF_00014"/>
    </source>
</evidence>
<dbReference type="Proteomes" id="UP001223586">
    <property type="component" value="Unassembled WGS sequence"/>
</dbReference>
<dbReference type="InterPro" id="IPR027275">
    <property type="entry name" value="PRC-brl_dom"/>
</dbReference>
<dbReference type="Gene3D" id="2.40.30.60">
    <property type="entry name" value="RimM"/>
    <property type="match status" value="1"/>
</dbReference>
<evidence type="ECO:0000256" key="1">
    <source>
        <dbReference type="ARBA" id="ARBA00022490"/>
    </source>
</evidence>
<evidence type="ECO:0000256" key="3">
    <source>
        <dbReference type="ARBA" id="ARBA00022552"/>
    </source>
</evidence>
<dbReference type="RefSeq" id="WP_307228500.1">
    <property type="nucleotide sequence ID" value="NZ_JAUSTT010000008.1"/>
</dbReference>
<sequence length="172" mass="19876">MKRWFHVGKIVNTHGLKGEVRVISKTDFPEERYQPGNNLYLFLPDAKQPQKLTIKTHRKHKQFELLCFDGYDHINDVESWKGASLKVNEDQLAPLPDKEYYFHEIIGCTVYTTDNKKLGIVQGILTPGANDVWIVKGEDRKELLIPYIEDVVRTVDVETKTICIYPMEGLLS</sequence>
<gene>
    <name evidence="5" type="primary">rimM</name>
    <name evidence="8" type="ORF">J2S08_001681</name>
</gene>